<dbReference type="Pfam" id="PF22725">
    <property type="entry name" value="GFO_IDH_MocA_C3"/>
    <property type="match status" value="1"/>
</dbReference>
<dbReference type="Gene3D" id="3.30.360.10">
    <property type="entry name" value="Dihydrodipicolinate Reductase, domain 2"/>
    <property type="match status" value="1"/>
</dbReference>
<dbReference type="RefSeq" id="WP_008385378.1">
    <property type="nucleotide sequence ID" value="NZ_AOIV01000011.1"/>
</dbReference>
<dbReference type="AlphaFoldDB" id="M0DAV2"/>
<dbReference type="SUPFAM" id="SSF51735">
    <property type="entry name" value="NAD(P)-binding Rossmann-fold domains"/>
    <property type="match status" value="1"/>
</dbReference>
<dbReference type="Proteomes" id="UP000011513">
    <property type="component" value="Unassembled WGS sequence"/>
</dbReference>
<reference evidence="3 4" key="1">
    <citation type="journal article" date="2014" name="PLoS Genet.">
        <title>Phylogenetically driven sequencing of extremely halophilic archaea reveals strategies for static and dynamic osmo-response.</title>
        <authorList>
            <person name="Becker E.A."/>
            <person name="Seitzer P.M."/>
            <person name="Tritt A."/>
            <person name="Larsen D."/>
            <person name="Krusor M."/>
            <person name="Yao A.I."/>
            <person name="Wu D."/>
            <person name="Madern D."/>
            <person name="Eisen J.A."/>
            <person name="Darling A.E."/>
            <person name="Facciotti M.T."/>
        </authorList>
    </citation>
    <scope>NUCLEOTIDE SEQUENCE [LARGE SCALE GENOMIC DNA]</scope>
    <source>
        <strain evidence="3 4">JCM 14848</strain>
    </source>
</reference>
<organism evidence="3 4">
    <name type="scientific">Halogeometricum pallidum JCM 14848</name>
    <dbReference type="NCBI Taxonomy" id="1227487"/>
    <lineage>
        <taxon>Archaea</taxon>
        <taxon>Methanobacteriati</taxon>
        <taxon>Methanobacteriota</taxon>
        <taxon>Stenosarchaea group</taxon>
        <taxon>Halobacteria</taxon>
        <taxon>Halobacteriales</taxon>
        <taxon>Haloferacaceae</taxon>
        <taxon>Halogeometricum</taxon>
    </lineage>
</organism>
<dbReference type="eggNOG" id="arCOG01622">
    <property type="taxonomic scope" value="Archaea"/>
</dbReference>
<dbReference type="SUPFAM" id="SSF55347">
    <property type="entry name" value="Glyceraldehyde-3-phosphate dehydrogenase-like, C-terminal domain"/>
    <property type="match status" value="1"/>
</dbReference>
<gene>
    <name evidence="3" type="ORF">C474_07312</name>
</gene>
<dbReference type="OrthoDB" id="282474at2157"/>
<sequence>MTLSVGFIGAGGIASVHLETLDAAVDGGLTGLDDEAVDVELAAVADVDESRAAAAADPRGATTYADGVELLESESVDAVVVAVPPFAHGEYERAAAEEGVDLFVEKPLGLDVEAVRETGRGVEEAGVLAQAGYVCRYARITERALELLDGRGVGHVDSTYWVSLPETPWWRERARSGGQIVEQSTHVYDLHRYLAGDVRAATGSGTDGLLEDGVDFQDSTSVTMDHDSGAVSHVSSTCASPESRFEVRIAAEDAFLELDYFSHSLSGTVDRETVSFEGDGDWYRREFESFLRAAAGGASGGDVRSDFADATETLALTLGAREAAESNRRVTFE</sequence>
<dbReference type="Pfam" id="PF01408">
    <property type="entry name" value="GFO_IDH_MocA"/>
    <property type="match status" value="1"/>
</dbReference>
<dbReference type="InterPro" id="IPR036291">
    <property type="entry name" value="NAD(P)-bd_dom_sf"/>
</dbReference>
<dbReference type="InterPro" id="IPR052515">
    <property type="entry name" value="Gfo/Idh/MocA_Oxidoreductase"/>
</dbReference>
<dbReference type="PANTHER" id="PTHR43249">
    <property type="entry name" value="UDP-N-ACETYL-2-AMINO-2-DEOXY-D-GLUCURONATE OXIDASE"/>
    <property type="match status" value="1"/>
</dbReference>
<evidence type="ECO:0000313" key="3">
    <source>
        <dbReference type="EMBL" id="ELZ32610.1"/>
    </source>
</evidence>
<evidence type="ECO:0000313" key="4">
    <source>
        <dbReference type="Proteomes" id="UP000011513"/>
    </source>
</evidence>
<dbReference type="EMBL" id="AOIV01000011">
    <property type="protein sequence ID" value="ELZ32610.1"/>
    <property type="molecule type" value="Genomic_DNA"/>
</dbReference>
<dbReference type="InterPro" id="IPR000683">
    <property type="entry name" value="Gfo/Idh/MocA-like_OxRdtase_N"/>
</dbReference>
<feature type="domain" description="Gfo/Idh/MocA-like oxidoreductase N-terminal" evidence="1">
    <location>
        <begin position="4"/>
        <end position="133"/>
    </location>
</feature>
<evidence type="ECO:0000259" key="1">
    <source>
        <dbReference type="Pfam" id="PF01408"/>
    </source>
</evidence>
<dbReference type="GO" id="GO:0000166">
    <property type="term" value="F:nucleotide binding"/>
    <property type="evidence" value="ECO:0007669"/>
    <property type="project" value="InterPro"/>
</dbReference>
<evidence type="ECO:0000259" key="2">
    <source>
        <dbReference type="Pfam" id="PF22725"/>
    </source>
</evidence>
<dbReference type="InterPro" id="IPR055170">
    <property type="entry name" value="GFO_IDH_MocA-like_dom"/>
</dbReference>
<feature type="domain" description="GFO/IDH/MocA-like oxidoreductase" evidence="2">
    <location>
        <begin position="155"/>
        <end position="252"/>
    </location>
</feature>
<comment type="caution">
    <text evidence="3">The sequence shown here is derived from an EMBL/GenBank/DDBJ whole genome shotgun (WGS) entry which is preliminary data.</text>
</comment>
<accession>M0DAV2</accession>
<dbReference type="PANTHER" id="PTHR43249:SF1">
    <property type="entry name" value="D-GLUCOSIDE 3-DEHYDROGENASE"/>
    <property type="match status" value="1"/>
</dbReference>
<dbReference type="Gene3D" id="3.40.50.720">
    <property type="entry name" value="NAD(P)-binding Rossmann-like Domain"/>
    <property type="match status" value="1"/>
</dbReference>
<name>M0DAV2_HALPD</name>
<proteinExistence type="predicted"/>
<dbReference type="InParanoid" id="M0DAV2"/>
<keyword evidence="4" id="KW-1185">Reference proteome</keyword>
<protein>
    <submittedName>
        <fullName evidence="3">Dehydrogenase</fullName>
    </submittedName>
</protein>